<protein>
    <submittedName>
        <fullName evidence="6">26S proteasome nonATPase regulatory subunit 7 putat</fullName>
    </submittedName>
</protein>
<keyword evidence="3 6" id="KW-0647">Proteasome</keyword>
<feature type="domain" description="JAB1/MPN/MOV34 metalloenzyme" evidence="5">
    <location>
        <begin position="31"/>
        <end position="177"/>
    </location>
</feature>
<comment type="function">
    <text evidence="1">Acts as a regulatory subunit of the 26S proteasome which is involved in the ATP-dependent degradation of ubiquitinated proteins.</text>
</comment>
<evidence type="ECO:0000256" key="2">
    <source>
        <dbReference type="ARBA" id="ARBA00008568"/>
    </source>
</evidence>
<evidence type="ECO:0000259" key="5">
    <source>
        <dbReference type="SMART" id="SM00232"/>
    </source>
</evidence>
<proteinExistence type="inferred from homology"/>
<evidence type="ECO:0000256" key="3">
    <source>
        <dbReference type="ARBA" id="ARBA00022942"/>
    </source>
</evidence>
<gene>
    <name evidence="6" type="ORF">BJ684DRAFT_17631</name>
</gene>
<dbReference type="GO" id="GO:0005838">
    <property type="term" value="C:proteasome regulatory particle"/>
    <property type="evidence" value="ECO:0007669"/>
    <property type="project" value="InterPro"/>
</dbReference>
<dbReference type="Gene3D" id="3.40.140.10">
    <property type="entry name" value="Cytidine Deaminase, domain 2"/>
    <property type="match status" value="2"/>
</dbReference>
<feature type="compositionally biased region" description="Polar residues" evidence="4">
    <location>
        <begin position="316"/>
        <end position="325"/>
    </location>
</feature>
<dbReference type="GO" id="GO:0008237">
    <property type="term" value="F:metallopeptidase activity"/>
    <property type="evidence" value="ECO:0007669"/>
    <property type="project" value="InterPro"/>
</dbReference>
<evidence type="ECO:0000313" key="6">
    <source>
        <dbReference type="EMBL" id="RKP11817.1"/>
    </source>
</evidence>
<name>A0A4P9XZH3_9FUNG</name>
<dbReference type="SMART" id="SM00232">
    <property type="entry name" value="JAB_MPN"/>
    <property type="match status" value="1"/>
</dbReference>
<evidence type="ECO:0000313" key="7">
    <source>
        <dbReference type="Proteomes" id="UP000267251"/>
    </source>
</evidence>
<feature type="compositionally biased region" description="Basic and acidic residues" evidence="4">
    <location>
        <begin position="300"/>
        <end position="315"/>
    </location>
</feature>
<evidence type="ECO:0000256" key="1">
    <source>
        <dbReference type="ARBA" id="ARBA00002187"/>
    </source>
</evidence>
<dbReference type="OrthoDB" id="10256771at2759"/>
<dbReference type="AlphaFoldDB" id="A0A4P9XZH3"/>
<dbReference type="InterPro" id="IPR000555">
    <property type="entry name" value="JAMM/MPN+_dom"/>
</dbReference>
<feature type="region of interest" description="Disordered" evidence="4">
    <location>
        <begin position="300"/>
        <end position="325"/>
    </location>
</feature>
<dbReference type="Pfam" id="PF13012">
    <property type="entry name" value="MitMem_reg"/>
    <property type="match status" value="1"/>
</dbReference>
<dbReference type="GO" id="GO:0043161">
    <property type="term" value="P:proteasome-mediated ubiquitin-dependent protein catabolic process"/>
    <property type="evidence" value="ECO:0007669"/>
    <property type="project" value="TreeGrafter"/>
</dbReference>
<sequence>MTSTKPDAAQAKTEGEDQPQKTALMPQSPKSVGIHPLVLLSVVDHYNRSARNTKKRVVGVLLGQPPSTSSHGSEGVGMVNASNSFAVPFEEDDQGVWFLDHDYVERMAAMYRRTNARETIVGCGTAPPPVLVVIDVRPEARGQPTDAYYAVEEIHDDGTPSTRTFQHLPSVVVAEEAEEIGVEHLLRDVPASSTSLGNRSLTTRLTNQLQALGSLRERLLQIQGYLEKVVAQKLPINHQILFHLQDIFNLLPDLSSPRSTEAFAIKTNDSMAAIYLAALVRAVIALHGLVDNKVENREKEREATNAVRAADKGRTIDNTTTTTPA</sequence>
<reference evidence="7" key="1">
    <citation type="journal article" date="2018" name="Nat. Microbiol.">
        <title>Leveraging single-cell genomics to expand the fungal tree of life.</title>
        <authorList>
            <person name="Ahrendt S.R."/>
            <person name="Quandt C.A."/>
            <person name="Ciobanu D."/>
            <person name="Clum A."/>
            <person name="Salamov A."/>
            <person name="Andreopoulos B."/>
            <person name="Cheng J.F."/>
            <person name="Woyke T."/>
            <person name="Pelin A."/>
            <person name="Henrissat B."/>
            <person name="Reynolds N.K."/>
            <person name="Benny G.L."/>
            <person name="Smith M.E."/>
            <person name="James T.Y."/>
            <person name="Grigoriev I.V."/>
        </authorList>
    </citation>
    <scope>NUCLEOTIDE SEQUENCE [LARGE SCALE GENOMIC DNA]</scope>
</reference>
<dbReference type="Proteomes" id="UP000267251">
    <property type="component" value="Unassembled WGS sequence"/>
</dbReference>
<dbReference type="Pfam" id="PF01398">
    <property type="entry name" value="JAB"/>
    <property type="match status" value="1"/>
</dbReference>
<comment type="similarity">
    <text evidence="2">Belongs to the peptidase M67A family.</text>
</comment>
<accession>A0A4P9XZH3</accession>
<dbReference type="EMBL" id="KZ988638">
    <property type="protein sequence ID" value="RKP11817.1"/>
    <property type="molecule type" value="Genomic_DNA"/>
</dbReference>
<keyword evidence="7" id="KW-1185">Reference proteome</keyword>
<dbReference type="PANTHER" id="PTHR10540">
    <property type="entry name" value="EUKARYOTIC TRANSLATION INITIATION FACTOR 3 SUBUNIT F-RELATED"/>
    <property type="match status" value="1"/>
</dbReference>
<feature type="region of interest" description="Disordered" evidence="4">
    <location>
        <begin position="1"/>
        <end position="29"/>
    </location>
</feature>
<organism evidence="6 7">
    <name type="scientific">Piptocephalis cylindrospora</name>
    <dbReference type="NCBI Taxonomy" id="1907219"/>
    <lineage>
        <taxon>Eukaryota</taxon>
        <taxon>Fungi</taxon>
        <taxon>Fungi incertae sedis</taxon>
        <taxon>Zoopagomycota</taxon>
        <taxon>Zoopagomycotina</taxon>
        <taxon>Zoopagomycetes</taxon>
        <taxon>Zoopagales</taxon>
        <taxon>Piptocephalidaceae</taxon>
        <taxon>Piptocephalis</taxon>
    </lineage>
</organism>
<dbReference type="CDD" id="cd08062">
    <property type="entry name" value="MPN_RPN7_8"/>
    <property type="match status" value="1"/>
</dbReference>
<dbReference type="PANTHER" id="PTHR10540:SF7">
    <property type="entry name" value="26S PROTEASOME NON-ATPASE REGULATORY SUBUNIT 7"/>
    <property type="match status" value="1"/>
</dbReference>
<dbReference type="InterPro" id="IPR033858">
    <property type="entry name" value="MPN_RPN7_8"/>
</dbReference>
<dbReference type="InterPro" id="IPR024969">
    <property type="entry name" value="EIF3F/CSN6-like_C"/>
</dbReference>
<evidence type="ECO:0000256" key="4">
    <source>
        <dbReference type="SAM" id="MobiDB-lite"/>
    </source>
</evidence>